<dbReference type="EMBL" id="HE971709">
    <property type="protein sequence ID" value="CCK31600.1"/>
    <property type="molecule type" value="Genomic_DNA"/>
</dbReference>
<dbReference type="HOGENOM" id="CLU_2920642_0_0_11"/>
<keyword evidence="1" id="KW-0812">Transmembrane</keyword>
<keyword evidence="1" id="KW-1133">Transmembrane helix</keyword>
<organism evidence="2 3">
    <name type="scientific">Streptomyces davaonensis (strain DSM 101723 / JCM 4913 / KCC S-0913 / 768)</name>
    <dbReference type="NCBI Taxonomy" id="1214101"/>
    <lineage>
        <taxon>Bacteria</taxon>
        <taxon>Bacillati</taxon>
        <taxon>Actinomycetota</taxon>
        <taxon>Actinomycetes</taxon>
        <taxon>Kitasatosporales</taxon>
        <taxon>Streptomycetaceae</taxon>
        <taxon>Streptomyces</taxon>
    </lineage>
</organism>
<keyword evidence="3" id="KW-1185">Reference proteome</keyword>
<accession>K4RDS8</accession>
<dbReference type="KEGG" id="sdv:BN159_7221"/>
<dbReference type="PATRIC" id="fig|1214101.3.peg.7316"/>
<reference evidence="2 3" key="1">
    <citation type="journal article" date="2012" name="J. Bacteriol.">
        <title>Genome sequence of the bacterium Streptomyces davawensis JCM 4913 and heterologous production of the unique antibiotic roseoflavin.</title>
        <authorList>
            <person name="Jankowitsch F."/>
            <person name="Schwarz J."/>
            <person name="Ruckert C."/>
            <person name="Gust B."/>
            <person name="Szczepanowski R."/>
            <person name="Blom J."/>
            <person name="Pelzer S."/>
            <person name="Kalinowski J."/>
            <person name="Mack M."/>
        </authorList>
    </citation>
    <scope>NUCLEOTIDE SEQUENCE [LARGE SCALE GENOMIC DNA]</scope>
    <source>
        <strain evidence="3">DSM 101723 / JCM 4913 / KCC S-0913 / 768</strain>
    </source>
</reference>
<dbReference type="RefSeq" id="WP_015661926.1">
    <property type="nucleotide sequence ID" value="NC_020504.1"/>
</dbReference>
<gene>
    <name evidence="2" type="ORF">BN159_7221</name>
</gene>
<dbReference type="AlphaFoldDB" id="K4RDS8"/>
<evidence type="ECO:0000313" key="3">
    <source>
        <dbReference type="Proteomes" id="UP000008043"/>
    </source>
</evidence>
<dbReference type="STRING" id="1214101.BN159_7221"/>
<dbReference type="Proteomes" id="UP000008043">
    <property type="component" value="Chromosome"/>
</dbReference>
<name>K4RDS8_STRDJ</name>
<evidence type="ECO:0000256" key="1">
    <source>
        <dbReference type="SAM" id="Phobius"/>
    </source>
</evidence>
<sequence length="61" mass="6523">MARKGAVNDGRFRPEKRFPLIVPVQPNLTLQELAMADLAFVFTTIAAVATGVLVAKGVAKL</sequence>
<keyword evidence="1" id="KW-0472">Membrane</keyword>
<feature type="transmembrane region" description="Helical" evidence="1">
    <location>
        <begin position="33"/>
        <end position="55"/>
    </location>
</feature>
<evidence type="ECO:0000313" key="2">
    <source>
        <dbReference type="EMBL" id="CCK31600.1"/>
    </source>
</evidence>
<proteinExistence type="predicted"/>
<protein>
    <submittedName>
        <fullName evidence="2">Putative membrane protein</fullName>
    </submittedName>
</protein>
<dbReference type="OrthoDB" id="4336220at2"/>